<evidence type="ECO:0000313" key="2">
    <source>
        <dbReference type="RefSeq" id="XP_028135714.1"/>
    </source>
</evidence>
<proteinExistence type="predicted"/>
<feature type="chain" id="PRO_5028401832" evidence="1">
    <location>
        <begin position="30"/>
        <end position="107"/>
    </location>
</feature>
<reference evidence="2" key="1">
    <citation type="submission" date="2025-08" db="UniProtKB">
        <authorList>
            <consortium name="RefSeq"/>
        </authorList>
    </citation>
    <scope>IDENTIFICATION</scope>
    <source>
        <tissue evidence="2">Whole insect</tissue>
    </source>
</reference>
<evidence type="ECO:0000256" key="1">
    <source>
        <dbReference type="SAM" id="SignalP"/>
    </source>
</evidence>
<dbReference type="AlphaFoldDB" id="A0A6P7FHY2"/>
<dbReference type="OrthoDB" id="10297621at2759"/>
<feature type="signal peptide" evidence="1">
    <location>
        <begin position="1"/>
        <end position="29"/>
    </location>
</feature>
<gene>
    <name evidence="2" type="primary">LOC114330549</name>
</gene>
<name>A0A6P7FHY2_DIAVI</name>
<dbReference type="InParanoid" id="A0A6P7FHY2"/>
<organism evidence="2">
    <name type="scientific">Diabrotica virgifera virgifera</name>
    <name type="common">western corn rootworm</name>
    <dbReference type="NCBI Taxonomy" id="50390"/>
    <lineage>
        <taxon>Eukaryota</taxon>
        <taxon>Metazoa</taxon>
        <taxon>Ecdysozoa</taxon>
        <taxon>Arthropoda</taxon>
        <taxon>Hexapoda</taxon>
        <taxon>Insecta</taxon>
        <taxon>Pterygota</taxon>
        <taxon>Neoptera</taxon>
        <taxon>Endopterygota</taxon>
        <taxon>Coleoptera</taxon>
        <taxon>Polyphaga</taxon>
        <taxon>Cucujiformia</taxon>
        <taxon>Chrysomeloidea</taxon>
        <taxon>Chrysomelidae</taxon>
        <taxon>Galerucinae</taxon>
        <taxon>Diabroticina</taxon>
        <taxon>Diabroticites</taxon>
        <taxon>Diabrotica</taxon>
    </lineage>
</organism>
<keyword evidence="1" id="KW-0732">Signal</keyword>
<sequence length="107" mass="11977">MSFNMTSCRLLLYIVFAVVYLSLIGKCCTLGPGKGDCGPHYCDSIKPKCVVANCTANQIKKTYPFLCRCCPECYTIKDKDEPCGEEIYAVCGPHLKCYKKVCIPIRF</sequence>
<dbReference type="KEGG" id="dvv:114330549"/>
<dbReference type="RefSeq" id="XP_028135714.1">
    <property type="nucleotide sequence ID" value="XM_028279913.1"/>
</dbReference>
<protein>
    <submittedName>
        <fullName evidence="2">Uncharacterized protein LOC114330549</fullName>
    </submittedName>
</protein>
<accession>A0A6P7FHY2</accession>